<dbReference type="Proteomes" id="UP000616769">
    <property type="component" value="Unassembled WGS sequence"/>
</dbReference>
<evidence type="ECO:0000313" key="1">
    <source>
        <dbReference type="EMBL" id="KPM05368.1"/>
    </source>
</evidence>
<dbReference type="AlphaFoldDB" id="A0A132A2X2"/>
<gene>
    <name evidence="1" type="ORF">QR98_0038300</name>
</gene>
<protein>
    <submittedName>
        <fullName evidence="1">Thioredoxin, mitochondrial-like protein</fullName>
    </submittedName>
</protein>
<reference evidence="1 2" key="1">
    <citation type="journal article" date="2015" name="Parasit. Vectors">
        <title>Draft genome of the scabies mite.</title>
        <authorList>
            <person name="Rider S.D.Jr."/>
            <person name="Morgan M.S."/>
            <person name="Arlian L.G."/>
        </authorList>
    </citation>
    <scope>NUCLEOTIDE SEQUENCE [LARGE SCALE GENOMIC DNA]</scope>
    <source>
        <strain evidence="1">Arlian Lab</strain>
    </source>
</reference>
<sequence>MTTLIFGVGVGFFSLASIWTIAILVCLISSRLKTPYSYIGPSLIGVSTSITTLLLMLPTRQSQPESIGDEMDEIIERRTASIIAINNHFDWNVFVIMPIFFLNSTMIWILTLIILISHHLPKTIQVIQMGSKSN</sequence>
<name>A0A132A2X2_SARSC</name>
<proteinExistence type="predicted"/>
<dbReference type="VEuPathDB" id="VectorBase:SSCA008891"/>
<organism evidence="1 2">
    <name type="scientific">Sarcoptes scabiei</name>
    <name type="common">Itch mite</name>
    <name type="synonym">Acarus scabiei</name>
    <dbReference type="NCBI Taxonomy" id="52283"/>
    <lineage>
        <taxon>Eukaryota</taxon>
        <taxon>Metazoa</taxon>
        <taxon>Ecdysozoa</taxon>
        <taxon>Arthropoda</taxon>
        <taxon>Chelicerata</taxon>
        <taxon>Arachnida</taxon>
        <taxon>Acari</taxon>
        <taxon>Acariformes</taxon>
        <taxon>Sarcoptiformes</taxon>
        <taxon>Astigmata</taxon>
        <taxon>Psoroptidia</taxon>
        <taxon>Sarcoptoidea</taxon>
        <taxon>Sarcoptidae</taxon>
        <taxon>Sarcoptinae</taxon>
        <taxon>Sarcoptes</taxon>
    </lineage>
</organism>
<comment type="caution">
    <text evidence="1">The sequence shown here is derived from an EMBL/GenBank/DDBJ whole genome shotgun (WGS) entry which is preliminary data.</text>
</comment>
<dbReference type="EMBL" id="JXLN01010235">
    <property type="protein sequence ID" value="KPM05368.1"/>
    <property type="molecule type" value="Genomic_DNA"/>
</dbReference>
<evidence type="ECO:0000313" key="2">
    <source>
        <dbReference type="Proteomes" id="UP000616769"/>
    </source>
</evidence>
<accession>A0A132A2X2</accession>